<reference evidence="1 2" key="1">
    <citation type="submission" date="2024-08" db="EMBL/GenBank/DDBJ databases">
        <title>Halobellus sp. MBLA0158 whole genome sequence.</title>
        <authorList>
            <person name="Hwang C.Y."/>
            <person name="Cho E.-S."/>
            <person name="Seo M.-J."/>
        </authorList>
    </citation>
    <scope>NUCLEOTIDE SEQUENCE [LARGE SCALE GENOMIC DNA]</scope>
    <source>
        <strain evidence="1 2">MBLA0158</strain>
    </source>
</reference>
<evidence type="ECO:0000313" key="1">
    <source>
        <dbReference type="EMBL" id="MFA1612589.1"/>
    </source>
</evidence>
<evidence type="ECO:0000313" key="2">
    <source>
        <dbReference type="Proteomes" id="UP001570511"/>
    </source>
</evidence>
<evidence type="ECO:0008006" key="3">
    <source>
        <dbReference type="Google" id="ProtNLM"/>
    </source>
</evidence>
<name>A0ABD5MJ01_9EURY</name>
<sequence length="217" mass="23556">MTSNSTASAETQTRTNWKVDYDVDPIEIRDPVAEALGVLEPGDPFVITYRDAVKEAGHSCPTASGAYRIVQLGLDSLYSDDYPVRSEIEMQAAGPQDDATYGVMSRIISYVTGATEDDGFSGLAGGYGGRRDLLVFDAFDPDTADPTFRFRRTDTEETVEVTYHVSDVPDGGPAIGNLQGILEGSASEKQRGAFAEAWHRRIQVVLDDDSLFTVETA</sequence>
<comment type="caution">
    <text evidence="1">The sequence shown here is derived from an EMBL/GenBank/DDBJ whole genome shotgun (WGS) entry which is preliminary data.</text>
</comment>
<proteinExistence type="predicted"/>
<dbReference type="AlphaFoldDB" id="A0ABD5MJ01"/>
<dbReference type="RefSeq" id="WP_372391916.1">
    <property type="nucleotide sequence ID" value="NZ_JBGNYA010000002.1"/>
</dbReference>
<dbReference type="EMBL" id="JBGNYA010000002">
    <property type="protein sequence ID" value="MFA1612589.1"/>
    <property type="molecule type" value="Genomic_DNA"/>
</dbReference>
<keyword evidence="2" id="KW-1185">Reference proteome</keyword>
<dbReference type="Proteomes" id="UP001570511">
    <property type="component" value="Unassembled WGS sequence"/>
</dbReference>
<organism evidence="1 2">
    <name type="scientific">Halobellus rubicundus</name>
    <dbReference type="NCBI Taxonomy" id="2996466"/>
    <lineage>
        <taxon>Archaea</taxon>
        <taxon>Methanobacteriati</taxon>
        <taxon>Methanobacteriota</taxon>
        <taxon>Stenosarchaea group</taxon>
        <taxon>Halobacteria</taxon>
        <taxon>Halobacteriales</taxon>
        <taxon>Haloferacaceae</taxon>
        <taxon>Halobellus</taxon>
    </lineage>
</organism>
<accession>A0ABD5MJ01</accession>
<protein>
    <recommendedName>
        <fullName evidence="3">Formylmethanofuran dehydrogenase subunit E domain-containing protein</fullName>
    </recommendedName>
</protein>
<gene>
    <name evidence="1" type="ORF">OS889_16530</name>
</gene>